<dbReference type="Pfam" id="PF00560">
    <property type="entry name" value="LRR_1"/>
    <property type="match status" value="1"/>
</dbReference>
<dbReference type="Gene3D" id="3.80.10.10">
    <property type="entry name" value="Ribonuclease Inhibitor"/>
    <property type="match status" value="5"/>
</dbReference>
<dbReference type="InterPro" id="IPR026906">
    <property type="entry name" value="LRR_5"/>
</dbReference>
<dbReference type="SUPFAM" id="SSF52058">
    <property type="entry name" value="L domain-like"/>
    <property type="match status" value="3"/>
</dbReference>
<reference evidence="3" key="1">
    <citation type="submission" date="2021-12" db="EMBL/GenBank/DDBJ databases">
        <authorList>
            <person name="Martin H S."/>
        </authorList>
    </citation>
    <scope>NUCLEOTIDE SEQUENCE</scope>
</reference>
<dbReference type="InterPro" id="IPR032675">
    <property type="entry name" value="LRR_dom_sf"/>
</dbReference>
<dbReference type="Pfam" id="PF13855">
    <property type="entry name" value="LRR_8"/>
    <property type="match status" value="6"/>
</dbReference>
<protein>
    <recommendedName>
        <fullName evidence="5">Chaoptin</fullName>
    </recommendedName>
</protein>
<evidence type="ECO:0000313" key="3">
    <source>
        <dbReference type="EMBL" id="CAH0717059.1"/>
    </source>
</evidence>
<keyword evidence="4" id="KW-1185">Reference proteome</keyword>
<dbReference type="AlphaFoldDB" id="A0A8J9Y4I5"/>
<dbReference type="InterPro" id="IPR003591">
    <property type="entry name" value="Leu-rich_rpt_typical-subtyp"/>
</dbReference>
<dbReference type="SMART" id="SM00365">
    <property type="entry name" value="LRR_SD22"/>
    <property type="match status" value="7"/>
</dbReference>
<evidence type="ECO:0000313" key="4">
    <source>
        <dbReference type="Proteomes" id="UP000838878"/>
    </source>
</evidence>
<evidence type="ECO:0000256" key="1">
    <source>
        <dbReference type="ARBA" id="ARBA00022614"/>
    </source>
</evidence>
<dbReference type="FunFam" id="3.80.10.10:FF:001164">
    <property type="entry name" value="GH01279p"/>
    <property type="match status" value="1"/>
</dbReference>
<evidence type="ECO:0008006" key="5">
    <source>
        <dbReference type="Google" id="ProtNLM"/>
    </source>
</evidence>
<organism evidence="3 4">
    <name type="scientific">Brenthis ino</name>
    <name type="common">lesser marbled fritillary</name>
    <dbReference type="NCBI Taxonomy" id="405034"/>
    <lineage>
        <taxon>Eukaryota</taxon>
        <taxon>Metazoa</taxon>
        <taxon>Ecdysozoa</taxon>
        <taxon>Arthropoda</taxon>
        <taxon>Hexapoda</taxon>
        <taxon>Insecta</taxon>
        <taxon>Pterygota</taxon>
        <taxon>Neoptera</taxon>
        <taxon>Endopterygota</taxon>
        <taxon>Lepidoptera</taxon>
        <taxon>Glossata</taxon>
        <taxon>Ditrysia</taxon>
        <taxon>Papilionoidea</taxon>
        <taxon>Nymphalidae</taxon>
        <taxon>Heliconiinae</taxon>
        <taxon>Argynnini</taxon>
        <taxon>Brenthis</taxon>
    </lineage>
</organism>
<name>A0A8J9Y4I5_9NEOP</name>
<dbReference type="Proteomes" id="UP000838878">
    <property type="component" value="Chromosome 11"/>
</dbReference>
<dbReference type="InterPro" id="IPR001611">
    <property type="entry name" value="Leu-rich_rpt"/>
</dbReference>
<dbReference type="OrthoDB" id="5789657at2759"/>
<sequence>MVILHPPHAQNNIISRILVEFLFIIKKQADHKMATFAIFFSLLAILPQLNTEYIPPGPVYPCPKDTLLLHPCVCQKGTDEGLYVKCENAGLAVMSVGLGNIAGMGLPIEQLEIREAKFTHLFGPLLHRSAVRILHIIDTPIKSIDEYAFAGVNRTLQEIYMVNTKFSQFPKDAIKILGNLTVLSIDGHAMASLSKDIFASSLAVRTLEKLHLVNGLLNDIPVEAFQNLKKLKTLDLHGNRLANLKRNQFKGLRDTEVLDVSYNNITKLDGSHIGEMTKLGWCNVSHNQLPEMPRGMFARNNLIKVVHLDNNQIKKLDTNSFKGMRFLRRLFLQDNQISDIGVGTFSAATRIGTIDLARNKIKKVHYQMFQQVKYSELINLAENEITIVEKQAFTDLYLAVVNISHNALENIEPGAFQNCNNMTVLDLSHNKLTHIDVKAFDENTYASEFRVSYNEFTDLSQIPIYNMTGIRVLNASYNYITTIPKSSFPKLYELHTVDVSHNNLTEISNAVFQNLFSLRYLNLSHNSMEIIKPSTFGTIPTVLELDLSHNRLRDVSRGSLAKLASCRMLDVSYNYLDRIFQIPISLGELNVANNNLTEIKSNTWPVMNALLRLNLSANQLGDRLETETFAGLLTLQSLDLSANGLTRPPWEALNTLNSLQYLYLQNNNLTTLSKSAFGNLPTTFKLDLSYNQINSLGKRTFDGMQQLLDLSLRGNLLEHIPNEAFKGLVALRKLDLSYNSLDKIDNKTNGLLDDCLSLESVNLSHNRFGFLTKKMFPASPWIPYRLMEVDLSHNEIPVVTYDITYGGKKFKMLNLSNNYINDIRNNVLGNLTSLEILDLSNNQLSDLVSRTSDTKFNLPTNITHIYLQNNTMQVLPVDDIMKCKKLQVLDVRHNFLSSFYPQLVKMVRENSLSVYFEDNKLKCDCFTRPLKHYLKQLPVSVLTYDEKYNNITCFEPPSVESENFLKLDEDRLLCAGNIELEEKMKVYGNTEYDFTSEPDVLFRDIQYSQTSIYALWYVSTTEDVADFYIYIRDKNNTIIYNQDISYNLRSITMVIDKNVEDSLICIQAKTSNNFARKWFDSQCQKTPANYESWPKKLTIDKRLSRKKVRYSWSSNSVLGLVSDSILITLCIFIGACFRRLADLDV</sequence>
<dbReference type="PANTHER" id="PTHR24369">
    <property type="entry name" value="ANTIGEN BSP, PUTATIVE-RELATED"/>
    <property type="match status" value="1"/>
</dbReference>
<dbReference type="SMART" id="SM00369">
    <property type="entry name" value="LRR_TYP"/>
    <property type="match status" value="21"/>
</dbReference>
<accession>A0A8J9Y4I5</accession>
<dbReference type="PROSITE" id="PS51450">
    <property type="entry name" value="LRR"/>
    <property type="match status" value="5"/>
</dbReference>
<evidence type="ECO:0000256" key="2">
    <source>
        <dbReference type="ARBA" id="ARBA00022737"/>
    </source>
</evidence>
<gene>
    <name evidence="3" type="ORF">BINO364_LOCUS3704</name>
</gene>
<dbReference type="PRINTS" id="PR00019">
    <property type="entry name" value="LEURICHRPT"/>
</dbReference>
<feature type="non-terminal residue" evidence="3">
    <location>
        <position position="1145"/>
    </location>
</feature>
<dbReference type="Pfam" id="PF13306">
    <property type="entry name" value="LRR_5"/>
    <property type="match status" value="1"/>
</dbReference>
<dbReference type="EMBL" id="OV170231">
    <property type="protein sequence ID" value="CAH0717059.1"/>
    <property type="molecule type" value="Genomic_DNA"/>
</dbReference>
<keyword evidence="2" id="KW-0677">Repeat</keyword>
<dbReference type="GO" id="GO:0005886">
    <property type="term" value="C:plasma membrane"/>
    <property type="evidence" value="ECO:0007669"/>
    <property type="project" value="TreeGrafter"/>
</dbReference>
<dbReference type="InterPro" id="IPR050541">
    <property type="entry name" value="LRR_TM_domain-containing"/>
</dbReference>
<dbReference type="SMART" id="SM00364">
    <property type="entry name" value="LRR_BAC"/>
    <property type="match status" value="6"/>
</dbReference>
<proteinExistence type="predicted"/>
<dbReference type="PANTHER" id="PTHR24369:SF211">
    <property type="entry name" value="LEUCINE-RICH REPEAT-CONTAINING PROTEIN 15-LIKE"/>
    <property type="match status" value="1"/>
</dbReference>
<keyword evidence="1" id="KW-0433">Leucine-rich repeat</keyword>